<evidence type="ECO:0000256" key="1">
    <source>
        <dbReference type="ARBA" id="ARBA00004141"/>
    </source>
</evidence>
<dbReference type="AlphaFoldDB" id="A0A077W983"/>
<evidence type="ECO:0000256" key="7">
    <source>
        <dbReference type="SAM" id="Phobius"/>
    </source>
</evidence>
<keyword evidence="4 7" id="KW-1133">Transmembrane helix</keyword>
<dbReference type="PANTHER" id="PTHR43791:SF63">
    <property type="entry name" value="HIGH AFFINITY CYSTEINE TRANSPORTER"/>
    <property type="match status" value="1"/>
</dbReference>
<keyword evidence="2" id="KW-0813">Transport</keyword>
<dbReference type="Gene3D" id="1.20.1250.20">
    <property type="entry name" value="MFS general substrate transporter like domains"/>
    <property type="match status" value="2"/>
</dbReference>
<evidence type="ECO:0000256" key="6">
    <source>
        <dbReference type="SAM" id="MobiDB-lite"/>
    </source>
</evidence>
<feature type="transmembrane region" description="Helical" evidence="7">
    <location>
        <begin position="110"/>
        <end position="130"/>
    </location>
</feature>
<reference evidence="9" key="1">
    <citation type="journal article" date="2014" name="Genome Announc.">
        <title>De novo whole-genome sequence and genome annotation of Lichtheimia ramosa.</title>
        <authorList>
            <person name="Linde J."/>
            <person name="Schwartze V."/>
            <person name="Binder U."/>
            <person name="Lass-Florl C."/>
            <person name="Voigt K."/>
            <person name="Horn F."/>
        </authorList>
    </citation>
    <scope>NUCLEOTIDE SEQUENCE</scope>
    <source>
        <strain evidence="9">JMRC FSU:6197</strain>
    </source>
</reference>
<feature type="transmembrane region" description="Helical" evidence="7">
    <location>
        <begin position="395"/>
        <end position="416"/>
    </location>
</feature>
<feature type="transmembrane region" description="Helical" evidence="7">
    <location>
        <begin position="298"/>
        <end position="317"/>
    </location>
</feature>
<dbReference type="InterPro" id="IPR020846">
    <property type="entry name" value="MFS_dom"/>
</dbReference>
<dbReference type="PROSITE" id="PS50850">
    <property type="entry name" value="MFS"/>
    <property type="match status" value="1"/>
</dbReference>
<feature type="transmembrane region" description="Helical" evidence="7">
    <location>
        <begin position="230"/>
        <end position="253"/>
    </location>
</feature>
<accession>A0A077W983</accession>
<comment type="subcellular location">
    <subcellularLocation>
        <location evidence="1">Membrane</location>
        <topology evidence="1">Multi-pass membrane protein</topology>
    </subcellularLocation>
</comment>
<dbReference type="PANTHER" id="PTHR43791">
    <property type="entry name" value="PERMEASE-RELATED"/>
    <property type="match status" value="1"/>
</dbReference>
<evidence type="ECO:0000256" key="2">
    <source>
        <dbReference type="ARBA" id="ARBA00022448"/>
    </source>
</evidence>
<evidence type="ECO:0000256" key="5">
    <source>
        <dbReference type="ARBA" id="ARBA00023136"/>
    </source>
</evidence>
<name>A0A077W983_9FUNG</name>
<feature type="compositionally biased region" description="Polar residues" evidence="6">
    <location>
        <begin position="19"/>
        <end position="38"/>
    </location>
</feature>
<dbReference type="OrthoDB" id="6730379at2759"/>
<evidence type="ECO:0000256" key="3">
    <source>
        <dbReference type="ARBA" id="ARBA00022692"/>
    </source>
</evidence>
<dbReference type="GO" id="GO:0022857">
    <property type="term" value="F:transmembrane transporter activity"/>
    <property type="evidence" value="ECO:0007669"/>
    <property type="project" value="InterPro"/>
</dbReference>
<feature type="transmembrane region" description="Helical" evidence="7">
    <location>
        <begin position="337"/>
        <end position="357"/>
    </location>
</feature>
<feature type="transmembrane region" description="Helical" evidence="7">
    <location>
        <begin position="423"/>
        <end position="443"/>
    </location>
</feature>
<dbReference type="GO" id="GO:0016020">
    <property type="term" value="C:membrane"/>
    <property type="evidence" value="ECO:0007669"/>
    <property type="project" value="UniProtKB-SubCell"/>
</dbReference>
<protein>
    <recommendedName>
        <fullName evidence="8">Major facilitator superfamily (MFS) profile domain-containing protein</fullName>
    </recommendedName>
</protein>
<feature type="region of interest" description="Disordered" evidence="6">
    <location>
        <begin position="1"/>
        <end position="45"/>
    </location>
</feature>
<evidence type="ECO:0000313" key="9">
    <source>
        <dbReference type="EMBL" id="CDS02628.1"/>
    </source>
</evidence>
<dbReference type="Pfam" id="PF07690">
    <property type="entry name" value="MFS_1"/>
    <property type="match status" value="1"/>
</dbReference>
<feature type="transmembrane region" description="Helical" evidence="7">
    <location>
        <begin position="455"/>
        <end position="476"/>
    </location>
</feature>
<organism evidence="9">
    <name type="scientific">Lichtheimia ramosa</name>
    <dbReference type="NCBI Taxonomy" id="688394"/>
    <lineage>
        <taxon>Eukaryota</taxon>
        <taxon>Fungi</taxon>
        <taxon>Fungi incertae sedis</taxon>
        <taxon>Mucoromycota</taxon>
        <taxon>Mucoromycotina</taxon>
        <taxon>Mucoromycetes</taxon>
        <taxon>Mucorales</taxon>
        <taxon>Lichtheimiaceae</taxon>
        <taxon>Lichtheimia</taxon>
    </lineage>
</organism>
<sequence>MPNREQQQQQQEKDEIEHTSTYNDYESATYNDPESATAISHPEKENSNKIQHAFVESPEEKKLARKIKFTLMPFIVVVCMLQFADKTALSISAVLGIYEDTGITGSQFSWLGSIFFIGFLVCQPINNILIQKLPVGRYLSACIFIWGLVILGTALCNTFPQLMAVRFLLGLLEGTATPCVYLIVNTLFRRSEQTSMYGLVFMANGLESIFGNLVAYGISQMGHQRGIMMWRWNHVIFGSMTVLVGILCFFFLVDNPKSWILRLTEEEKAIIEDRTQDNAVVRHQKIKWSQMWEACKEIRLWCICLASLALTLQNGALQVFSTQYIKELGNFTPGESILLMLPAGTAAILGVTFATLMARRIRQVCYTGAFMSALCLTGCIILAVVKSGPAKLAGVYLTCALTGAYSLLVTTIGANVSGYSKKIFYNGASVTWYGFGNFIGPLVMLDYQAPRYTGAMTGFCIGNGVAILCFLIMRFWMAKENRDRLTNPTAEAVDAHLDLTDRQNRNIIYRL</sequence>
<feature type="transmembrane region" description="Helical" evidence="7">
    <location>
        <begin position="167"/>
        <end position="184"/>
    </location>
</feature>
<feature type="transmembrane region" description="Helical" evidence="7">
    <location>
        <begin position="137"/>
        <end position="155"/>
    </location>
</feature>
<keyword evidence="3 7" id="KW-0812">Transmembrane</keyword>
<evidence type="ECO:0000256" key="4">
    <source>
        <dbReference type="ARBA" id="ARBA00022989"/>
    </source>
</evidence>
<dbReference type="InterPro" id="IPR011701">
    <property type="entry name" value="MFS"/>
</dbReference>
<proteinExistence type="predicted"/>
<feature type="transmembrane region" description="Helical" evidence="7">
    <location>
        <begin position="71"/>
        <end position="98"/>
    </location>
</feature>
<feature type="transmembrane region" description="Helical" evidence="7">
    <location>
        <begin position="196"/>
        <end position="218"/>
    </location>
</feature>
<dbReference type="InterPro" id="IPR036259">
    <property type="entry name" value="MFS_trans_sf"/>
</dbReference>
<keyword evidence="5 7" id="KW-0472">Membrane</keyword>
<evidence type="ECO:0000259" key="8">
    <source>
        <dbReference type="PROSITE" id="PS50850"/>
    </source>
</evidence>
<feature type="transmembrane region" description="Helical" evidence="7">
    <location>
        <begin position="364"/>
        <end position="383"/>
    </location>
</feature>
<dbReference type="EMBL" id="LK023313">
    <property type="protein sequence ID" value="CDS02628.1"/>
    <property type="molecule type" value="Genomic_DNA"/>
</dbReference>
<dbReference type="SUPFAM" id="SSF103473">
    <property type="entry name" value="MFS general substrate transporter"/>
    <property type="match status" value="1"/>
</dbReference>
<gene>
    <name evidence="9" type="ORF">LRAMOSA00033</name>
</gene>
<feature type="compositionally biased region" description="Low complexity" evidence="6">
    <location>
        <begin position="1"/>
        <end position="10"/>
    </location>
</feature>
<feature type="domain" description="Major facilitator superfamily (MFS) profile" evidence="8">
    <location>
        <begin position="71"/>
        <end position="481"/>
    </location>
</feature>